<dbReference type="PANTHER" id="PTHR32060">
    <property type="entry name" value="TAIL-SPECIFIC PROTEASE"/>
    <property type="match status" value="1"/>
</dbReference>
<dbReference type="PROSITE" id="PS50106">
    <property type="entry name" value="PDZ"/>
    <property type="match status" value="1"/>
</dbReference>
<dbReference type="AlphaFoldDB" id="A0A4U0QCK9"/>
<accession>A0A4U0QCK9</accession>
<dbReference type="Gene3D" id="3.90.226.10">
    <property type="entry name" value="2-enoyl-CoA Hydratase, Chain A, domain 1"/>
    <property type="match status" value="1"/>
</dbReference>
<keyword evidence="2 5" id="KW-0645">Protease</keyword>
<name>A0A4U0QCK9_9NEIS</name>
<dbReference type="Gene3D" id="3.30.750.44">
    <property type="match status" value="1"/>
</dbReference>
<dbReference type="SUPFAM" id="SSF50156">
    <property type="entry name" value="PDZ domain-like"/>
    <property type="match status" value="1"/>
</dbReference>
<dbReference type="FunFam" id="3.90.226.10:FF:000029">
    <property type="entry name" value="Peptidase, S41 family"/>
    <property type="match status" value="1"/>
</dbReference>
<feature type="domain" description="PDZ" evidence="7">
    <location>
        <begin position="101"/>
        <end position="169"/>
    </location>
</feature>
<dbReference type="NCBIfam" id="TIGR00225">
    <property type="entry name" value="prc"/>
    <property type="match status" value="1"/>
</dbReference>
<evidence type="ECO:0000256" key="5">
    <source>
        <dbReference type="RuleBase" id="RU004404"/>
    </source>
</evidence>
<dbReference type="GO" id="GO:0004175">
    <property type="term" value="F:endopeptidase activity"/>
    <property type="evidence" value="ECO:0007669"/>
    <property type="project" value="TreeGrafter"/>
</dbReference>
<proteinExistence type="inferred from homology"/>
<dbReference type="SMART" id="SM00228">
    <property type="entry name" value="PDZ"/>
    <property type="match status" value="1"/>
</dbReference>
<dbReference type="Pfam" id="PF22694">
    <property type="entry name" value="CtpB_N-like"/>
    <property type="match status" value="1"/>
</dbReference>
<dbReference type="Pfam" id="PF13180">
    <property type="entry name" value="PDZ_2"/>
    <property type="match status" value="1"/>
</dbReference>
<dbReference type="Pfam" id="PF03572">
    <property type="entry name" value="Peptidase_S41"/>
    <property type="match status" value="1"/>
</dbReference>
<gene>
    <name evidence="8" type="ORF">FAZ21_00875</name>
</gene>
<evidence type="ECO:0000313" key="9">
    <source>
        <dbReference type="Proteomes" id="UP000310016"/>
    </source>
</evidence>
<dbReference type="GO" id="GO:0030288">
    <property type="term" value="C:outer membrane-bounded periplasmic space"/>
    <property type="evidence" value="ECO:0007669"/>
    <property type="project" value="TreeGrafter"/>
</dbReference>
<dbReference type="OrthoDB" id="9812068at2"/>
<comment type="similarity">
    <text evidence="1 5">Belongs to the peptidase S41A family.</text>
</comment>
<dbReference type="FunFam" id="3.30.750.44:FF:000001">
    <property type="entry name" value="S41 family peptidase"/>
    <property type="match status" value="1"/>
</dbReference>
<comment type="caution">
    <text evidence="8">The sequence shown here is derived from an EMBL/GenBank/DDBJ whole genome shotgun (WGS) entry which is preliminary data.</text>
</comment>
<dbReference type="FunFam" id="2.30.42.10:FF:000063">
    <property type="entry name" value="Peptidase, S41 family"/>
    <property type="match status" value="1"/>
</dbReference>
<dbReference type="GO" id="GO:0006508">
    <property type="term" value="P:proteolysis"/>
    <property type="evidence" value="ECO:0007669"/>
    <property type="project" value="UniProtKB-KW"/>
</dbReference>
<dbReference type="InterPro" id="IPR005151">
    <property type="entry name" value="Tail-specific_protease"/>
</dbReference>
<evidence type="ECO:0000256" key="6">
    <source>
        <dbReference type="SAM" id="MobiDB-lite"/>
    </source>
</evidence>
<feature type="compositionally biased region" description="Basic and acidic residues" evidence="6">
    <location>
        <begin position="416"/>
        <end position="429"/>
    </location>
</feature>
<organism evidence="8 9">
    <name type="scientific">Chitiniphilus eburneus</name>
    <dbReference type="NCBI Taxonomy" id="2571148"/>
    <lineage>
        <taxon>Bacteria</taxon>
        <taxon>Pseudomonadati</taxon>
        <taxon>Pseudomonadota</taxon>
        <taxon>Betaproteobacteria</taxon>
        <taxon>Neisseriales</taxon>
        <taxon>Chitinibacteraceae</taxon>
        <taxon>Chitiniphilus</taxon>
    </lineage>
</organism>
<dbReference type="InterPro" id="IPR055210">
    <property type="entry name" value="CtpA/B_N"/>
</dbReference>
<evidence type="ECO:0000256" key="4">
    <source>
        <dbReference type="ARBA" id="ARBA00022825"/>
    </source>
</evidence>
<dbReference type="Proteomes" id="UP000310016">
    <property type="component" value="Unassembled WGS sequence"/>
</dbReference>
<keyword evidence="3 5" id="KW-0378">Hydrolase</keyword>
<dbReference type="Gene3D" id="2.30.42.10">
    <property type="match status" value="1"/>
</dbReference>
<evidence type="ECO:0000313" key="8">
    <source>
        <dbReference type="EMBL" id="TJZ78870.1"/>
    </source>
</evidence>
<dbReference type="RefSeq" id="WP_136771385.1">
    <property type="nucleotide sequence ID" value="NZ_CP156074.1"/>
</dbReference>
<evidence type="ECO:0000259" key="7">
    <source>
        <dbReference type="PROSITE" id="PS50106"/>
    </source>
</evidence>
<reference evidence="8 9" key="1">
    <citation type="submission" date="2019-04" db="EMBL/GenBank/DDBJ databases">
        <title>Chitiniphilus eburnea sp. nov., a novel chitinolytic bacterium isolated from aquaculture sludge.</title>
        <authorList>
            <person name="Sheng M."/>
        </authorList>
    </citation>
    <scope>NUCLEOTIDE SEQUENCE [LARGE SCALE GENOMIC DNA]</scope>
    <source>
        <strain evidence="8 9">HX-2-15</strain>
    </source>
</reference>
<keyword evidence="4 5" id="KW-0720">Serine protease</keyword>
<evidence type="ECO:0000256" key="2">
    <source>
        <dbReference type="ARBA" id="ARBA00022670"/>
    </source>
</evidence>
<dbReference type="InterPro" id="IPR029045">
    <property type="entry name" value="ClpP/crotonase-like_dom_sf"/>
</dbReference>
<dbReference type="GO" id="GO:0008236">
    <property type="term" value="F:serine-type peptidase activity"/>
    <property type="evidence" value="ECO:0007669"/>
    <property type="project" value="UniProtKB-KW"/>
</dbReference>
<feature type="region of interest" description="Disordered" evidence="6">
    <location>
        <begin position="480"/>
        <end position="500"/>
    </location>
</feature>
<dbReference type="CDD" id="cd07560">
    <property type="entry name" value="Peptidase_S41_CPP"/>
    <property type="match status" value="1"/>
</dbReference>
<dbReference type="CDD" id="cd06782">
    <property type="entry name" value="cpPDZ_CPP-like"/>
    <property type="match status" value="1"/>
</dbReference>
<dbReference type="InterPro" id="IPR004447">
    <property type="entry name" value="Peptidase_S41A"/>
</dbReference>
<dbReference type="PANTHER" id="PTHR32060:SF30">
    <property type="entry name" value="CARBOXY-TERMINAL PROCESSING PROTEASE CTPA"/>
    <property type="match status" value="1"/>
</dbReference>
<evidence type="ECO:0000256" key="3">
    <source>
        <dbReference type="ARBA" id="ARBA00022801"/>
    </source>
</evidence>
<feature type="region of interest" description="Disordered" evidence="6">
    <location>
        <begin position="416"/>
        <end position="462"/>
    </location>
</feature>
<dbReference type="InterPro" id="IPR036034">
    <property type="entry name" value="PDZ_sf"/>
</dbReference>
<keyword evidence="9" id="KW-1185">Reference proteome</keyword>
<dbReference type="SUPFAM" id="SSF52096">
    <property type="entry name" value="ClpP/crotonase"/>
    <property type="match status" value="1"/>
</dbReference>
<dbReference type="InterPro" id="IPR001478">
    <property type="entry name" value="PDZ"/>
</dbReference>
<evidence type="ECO:0000256" key="1">
    <source>
        <dbReference type="ARBA" id="ARBA00009179"/>
    </source>
</evidence>
<protein>
    <submittedName>
        <fullName evidence="8">S41 family peptidase</fullName>
    </submittedName>
</protein>
<dbReference type="GO" id="GO:0007165">
    <property type="term" value="P:signal transduction"/>
    <property type="evidence" value="ECO:0007669"/>
    <property type="project" value="TreeGrafter"/>
</dbReference>
<dbReference type="SMART" id="SM00245">
    <property type="entry name" value="TSPc"/>
    <property type="match status" value="1"/>
</dbReference>
<dbReference type="EMBL" id="SUMF01000001">
    <property type="protein sequence ID" value="TJZ78870.1"/>
    <property type="molecule type" value="Genomic_DNA"/>
</dbReference>
<sequence length="500" mass="53750">MSSQSPAYSHKKQGKFQKIALLAAGAGLGVAISLSFNVLADKDSPGTPLPIEELRAFSAVFGLIKQNYVEPVDDKKLISEAIKGMVSGLDPHSSYLDEDAFKDLQENTQGEFGGLGLEVNMEDGLVRVVSPIEDTPAFRAGVKAGDYIVKIDETQVQGLSLSEAVNKMRGKPGSPVRLTLLRKGEGKPIVLTLKRAIIKVQSVKSKLAEPGYGYIRVTQFQERTTENLASALQALYKENKTPLKGLVLDLRNDPGGLLNGAVGVSAAFLPKDALVVYTDGRTSDAKIRLTATRDNYQRNSRDDFFKNVPAEVKTVPLVVLVNSGSASASEIVAGALQDHKRALIVGTQTFGKGSVQTILPIDAKSALKLTTARYYTPNGRSIQAKGITPDIVVEEATVNGKESNSAFLLREADLQHHLDNPNGNDKDAKPTPTPKPVVRAEPPAVTASGADNAEYNPRELASKNDYQLQQALSVLKVQQLLMQQKDPKPTPVPKAPAKAK</sequence>